<evidence type="ECO:0000313" key="2">
    <source>
        <dbReference type="EMBL" id="OLZ74084.1"/>
    </source>
</evidence>
<comment type="caution">
    <text evidence="2">The sequence shown here is derived from an EMBL/GenBank/DDBJ whole genome shotgun (WGS) entry which is preliminary data.</text>
</comment>
<organism evidence="2 3">
    <name type="scientific">Streptomyces amritsarensis</name>
    <dbReference type="NCBI Taxonomy" id="681158"/>
    <lineage>
        <taxon>Bacteria</taxon>
        <taxon>Bacillati</taxon>
        <taxon>Actinomycetota</taxon>
        <taxon>Actinomycetes</taxon>
        <taxon>Kitasatosporales</taxon>
        <taxon>Streptomycetaceae</taxon>
        <taxon>Streptomyces</taxon>
    </lineage>
</organism>
<dbReference type="Proteomes" id="UP000187151">
    <property type="component" value="Unassembled WGS sequence"/>
</dbReference>
<reference evidence="2 3" key="1">
    <citation type="submission" date="2016-01" db="EMBL/GenBank/DDBJ databases">
        <title>Streptomyces amritsarensis strain MTCC 11845 genome sequencing and assembly.</title>
        <authorList>
            <person name="Sharma D."/>
            <person name="Nair G.R."/>
            <person name="Kaur G."/>
            <person name="Manhas R.K."/>
            <person name="Mayilraj S."/>
        </authorList>
    </citation>
    <scope>NUCLEOTIDE SEQUENCE [LARGE SCALE GENOMIC DNA]</scope>
    <source>
        <strain evidence="2 3">MTCC 11845</strain>
    </source>
</reference>
<evidence type="ECO:0000313" key="3">
    <source>
        <dbReference type="Proteomes" id="UP000187151"/>
    </source>
</evidence>
<accession>A0ABX3GBF3</accession>
<feature type="region of interest" description="Disordered" evidence="1">
    <location>
        <begin position="67"/>
        <end position="90"/>
    </location>
</feature>
<evidence type="ECO:0000256" key="1">
    <source>
        <dbReference type="SAM" id="MobiDB-lite"/>
    </source>
</evidence>
<protein>
    <submittedName>
        <fullName evidence="2">Uncharacterized protein</fullName>
    </submittedName>
</protein>
<gene>
    <name evidence="2" type="ORF">AVW11_01075</name>
</gene>
<keyword evidence="3" id="KW-1185">Reference proteome</keyword>
<proteinExistence type="predicted"/>
<sequence length="90" mass="9751">MEKHRKTVGHAPSSVATLCDYGILPFGLRHSGCPSGQNRITGARGRPTGLRARGVEAADTAVTRPFGRSFSRASRPPDEKVWTFRQKTGS</sequence>
<dbReference type="EMBL" id="MQUR01000001">
    <property type="protein sequence ID" value="OLZ74084.1"/>
    <property type="molecule type" value="Genomic_DNA"/>
</dbReference>
<name>A0ABX3GBF3_9ACTN</name>